<dbReference type="OrthoDB" id="5291879at2"/>
<protein>
    <submittedName>
        <fullName evidence="3">Ketosamine-3-kinase</fullName>
    </submittedName>
</protein>
<dbReference type="SUPFAM" id="SSF56112">
    <property type="entry name" value="Protein kinase-like (PK-like)"/>
    <property type="match status" value="1"/>
</dbReference>
<keyword evidence="4" id="KW-1185">Reference proteome</keyword>
<dbReference type="Gene3D" id="3.30.200.20">
    <property type="entry name" value="Phosphorylase Kinase, domain 1"/>
    <property type="match status" value="1"/>
</dbReference>
<dbReference type="InterPro" id="IPR011009">
    <property type="entry name" value="Kinase-like_dom_sf"/>
</dbReference>
<gene>
    <name evidence="3" type="ORF">EL17_10730</name>
</gene>
<dbReference type="RefSeq" id="WP_035074129.1">
    <property type="nucleotide sequence ID" value="NZ_JMIH01000019.1"/>
</dbReference>
<comment type="similarity">
    <text evidence="1 2">Belongs to the fructosamine kinase family.</text>
</comment>
<dbReference type="EMBL" id="JMIH01000019">
    <property type="protein sequence ID" value="KEO73698.1"/>
    <property type="molecule type" value="Genomic_DNA"/>
</dbReference>
<dbReference type="PIRSF" id="PIRSF006221">
    <property type="entry name" value="Ketosamine-3-kinase"/>
    <property type="match status" value="1"/>
</dbReference>
<dbReference type="AlphaFoldDB" id="A0A074L1H7"/>
<dbReference type="InterPro" id="IPR016477">
    <property type="entry name" value="Fructo-/Ketosamine-3-kinase"/>
</dbReference>
<evidence type="ECO:0000256" key="2">
    <source>
        <dbReference type="PIRNR" id="PIRNR006221"/>
    </source>
</evidence>
<dbReference type="STRING" id="1048983.EL17_10730"/>
<dbReference type="Proteomes" id="UP000027821">
    <property type="component" value="Unassembled WGS sequence"/>
</dbReference>
<sequence length="290" mass="33073">MFDQQDKYHKILLEVLGNPVTIHEVKLVAAGNLNQAIFLSTGGGDFFLKTNYSEHPDIFEKEALALEFLKPKTSLHIPSVYGFGKLDDLNYLITEWIPNSRKTPDFWKDLGYGLAQLHMVSAKNFGMDHDNYISHLPQINTPKKKWSEFFISFRLEPMLTKAFYDGLITKAFMERFRGIYDKLPSIFPNEIPSLLHGDLWSGNVMGSGSGGPALIDPAIYFGQREVDLAFSKLFGGFESGFYDAYHDVFPLEPGFDDRVRLYNLYPLLVHLNLFGQSYLSPIEKTVRLLL</sequence>
<evidence type="ECO:0000313" key="3">
    <source>
        <dbReference type="EMBL" id="KEO73698.1"/>
    </source>
</evidence>
<evidence type="ECO:0000256" key="1">
    <source>
        <dbReference type="ARBA" id="ARBA00009460"/>
    </source>
</evidence>
<name>A0A074L1H7_9BACT</name>
<dbReference type="eggNOG" id="COG3001">
    <property type="taxonomic scope" value="Bacteria"/>
</dbReference>
<comment type="caution">
    <text evidence="3">The sequence shown here is derived from an EMBL/GenBank/DDBJ whole genome shotgun (WGS) entry which is preliminary data.</text>
</comment>
<accession>A0A074L1H7</accession>
<dbReference type="PANTHER" id="PTHR12149">
    <property type="entry name" value="FRUCTOSAMINE 3 KINASE-RELATED PROTEIN"/>
    <property type="match status" value="1"/>
</dbReference>
<reference evidence="3 4" key="1">
    <citation type="submission" date="2014-04" db="EMBL/GenBank/DDBJ databases">
        <title>Characterization and application of a salt tolerant electro-active bacterium.</title>
        <authorList>
            <person name="Yang L."/>
            <person name="Wei S."/>
            <person name="Tay Q.X.M."/>
        </authorList>
    </citation>
    <scope>NUCLEOTIDE SEQUENCE [LARGE SCALE GENOMIC DNA]</scope>
    <source>
        <strain evidence="3 4">LY1</strain>
    </source>
</reference>
<dbReference type="Pfam" id="PF03881">
    <property type="entry name" value="Fructosamin_kin"/>
    <property type="match status" value="1"/>
</dbReference>
<keyword evidence="2 3" id="KW-0418">Kinase</keyword>
<keyword evidence="2" id="KW-0808">Transferase</keyword>
<dbReference type="Gene3D" id="3.90.1200.10">
    <property type="match status" value="1"/>
</dbReference>
<proteinExistence type="inferred from homology"/>
<evidence type="ECO:0000313" key="4">
    <source>
        <dbReference type="Proteomes" id="UP000027821"/>
    </source>
</evidence>
<organism evidence="3 4">
    <name type="scientific">Anditalea andensis</name>
    <dbReference type="NCBI Taxonomy" id="1048983"/>
    <lineage>
        <taxon>Bacteria</taxon>
        <taxon>Pseudomonadati</taxon>
        <taxon>Bacteroidota</taxon>
        <taxon>Cytophagia</taxon>
        <taxon>Cytophagales</taxon>
        <taxon>Cytophagaceae</taxon>
        <taxon>Anditalea</taxon>
    </lineage>
</organism>
<dbReference type="PANTHER" id="PTHR12149:SF8">
    <property type="entry name" value="PROTEIN-RIBULOSAMINE 3-KINASE"/>
    <property type="match status" value="1"/>
</dbReference>
<dbReference type="GO" id="GO:0016301">
    <property type="term" value="F:kinase activity"/>
    <property type="evidence" value="ECO:0007669"/>
    <property type="project" value="UniProtKB-UniRule"/>
</dbReference>